<dbReference type="Proteomes" id="UP000017840">
    <property type="component" value="Unassembled WGS sequence"/>
</dbReference>
<protein>
    <submittedName>
        <fullName evidence="3">Manganese containing catalase</fullName>
    </submittedName>
</protein>
<dbReference type="STRING" id="1324957.K933_10747"/>
<proteinExistence type="inferred from homology"/>
<dbReference type="Pfam" id="PF05067">
    <property type="entry name" value="Mn_catalase"/>
    <property type="match status" value="1"/>
</dbReference>
<evidence type="ECO:0000313" key="3">
    <source>
        <dbReference type="EMBL" id="ESP88163.1"/>
    </source>
</evidence>
<accession>V4HDK9</accession>
<dbReference type="InterPro" id="IPR012347">
    <property type="entry name" value="Ferritin-like"/>
</dbReference>
<feature type="compositionally biased region" description="Acidic residues" evidence="2">
    <location>
        <begin position="258"/>
        <end position="271"/>
    </location>
</feature>
<dbReference type="eggNOG" id="arCOG07055">
    <property type="taxonomic scope" value="Archaea"/>
</dbReference>
<dbReference type="EMBL" id="ASGZ01000034">
    <property type="protein sequence ID" value="ESP88163.1"/>
    <property type="molecule type" value="Genomic_DNA"/>
</dbReference>
<organism evidence="3 4">
    <name type="scientific">Candidatus Halobonum tyrrellensis G22</name>
    <dbReference type="NCBI Taxonomy" id="1324957"/>
    <lineage>
        <taxon>Archaea</taxon>
        <taxon>Methanobacteriati</taxon>
        <taxon>Methanobacteriota</taxon>
        <taxon>Stenosarchaea group</taxon>
        <taxon>Halobacteria</taxon>
        <taxon>Halobacteriales</taxon>
        <taxon>Haloferacaceae</taxon>
        <taxon>Candidatus Halobonum</taxon>
    </lineage>
</organism>
<evidence type="ECO:0000256" key="1">
    <source>
        <dbReference type="ARBA" id="ARBA00007644"/>
    </source>
</evidence>
<keyword evidence="4" id="KW-1185">Reference proteome</keyword>
<sequence length="271" mass="30905">MFYHDDELQFEVEVEDPDPRYAKMLQQALGGQEGEMRVALQYMFQAFAIPKEKNEVRQFLMETATEELGHIEMIATAISKNLQNASDEARREARESDPMIAEMMRSGQPRQALSAGLHAMPVDANGNPFTGNFVVASGNLAADMYANVMAESTGRLLATRLYEMTDDPGMEQMWEYNIARDTMHQNQWHAALEDLGEHRPVPNSFDQSKENQEYNYTFMSTYKDERDDPKQPWTSGESPDGKSEFTYTPRQPGGGQPDLDEMIDEMYNEVN</sequence>
<comment type="caution">
    <text evidence="3">The sequence shown here is derived from an EMBL/GenBank/DDBJ whole genome shotgun (WGS) entry which is preliminary data.</text>
</comment>
<dbReference type="SUPFAM" id="SSF47240">
    <property type="entry name" value="Ferritin-like"/>
    <property type="match status" value="1"/>
</dbReference>
<dbReference type="InterPro" id="IPR009078">
    <property type="entry name" value="Ferritin-like_SF"/>
</dbReference>
<evidence type="ECO:0000256" key="2">
    <source>
        <dbReference type="SAM" id="MobiDB-lite"/>
    </source>
</evidence>
<dbReference type="RefSeq" id="WP_023394732.1">
    <property type="nucleotide sequence ID" value="NZ_ASGZ01000034.1"/>
</dbReference>
<dbReference type="PATRIC" id="fig|1324957.4.peg.2186"/>
<gene>
    <name evidence="3" type="ORF">K933_10747</name>
</gene>
<name>V4HDK9_9EURY</name>
<comment type="similarity">
    <text evidence="1">Belongs to the manganese catalase family.</text>
</comment>
<dbReference type="CDD" id="cd01051">
    <property type="entry name" value="Mn_catalase"/>
    <property type="match status" value="1"/>
</dbReference>
<dbReference type="InterPro" id="IPR039377">
    <property type="entry name" value="Mn_catalase_dom"/>
</dbReference>
<dbReference type="Gene3D" id="1.20.1260.10">
    <property type="match status" value="1"/>
</dbReference>
<dbReference type="InterPro" id="IPR007760">
    <property type="entry name" value="Mn_catalase"/>
</dbReference>
<evidence type="ECO:0000313" key="4">
    <source>
        <dbReference type="Proteomes" id="UP000017840"/>
    </source>
</evidence>
<reference evidence="3 4" key="1">
    <citation type="journal article" date="2013" name="Genome Announc.">
        <title>Draft Genome Sequence of 'Candidatus Halobonum tyrrellensis' Strain G22, Isolated from the Hypersaline Waters of Lake Tyrrell, Australia.</title>
        <authorList>
            <person name="Ugalde J.A."/>
            <person name="Narasingarao P."/>
            <person name="Kuo S."/>
            <person name="Podell S."/>
            <person name="Allen E.E."/>
        </authorList>
    </citation>
    <scope>NUCLEOTIDE SEQUENCE [LARGE SCALE GENOMIC DNA]</scope>
    <source>
        <strain evidence="3 4">G22</strain>
    </source>
</reference>
<dbReference type="AlphaFoldDB" id="V4HDK9"/>
<dbReference type="OrthoDB" id="195771at2157"/>
<feature type="region of interest" description="Disordered" evidence="2">
    <location>
        <begin position="221"/>
        <end position="271"/>
    </location>
</feature>